<dbReference type="PANTHER" id="PTHR10226">
    <property type="entry name" value="A KINASE ANCHOR PROTEIN"/>
    <property type="match status" value="1"/>
</dbReference>
<organism evidence="2 3">
    <name type="scientific">Alligator mississippiensis</name>
    <name type="common">American alligator</name>
    <dbReference type="NCBI Taxonomy" id="8496"/>
    <lineage>
        <taxon>Eukaryota</taxon>
        <taxon>Metazoa</taxon>
        <taxon>Chordata</taxon>
        <taxon>Craniata</taxon>
        <taxon>Vertebrata</taxon>
        <taxon>Euteleostomi</taxon>
        <taxon>Archelosauria</taxon>
        <taxon>Archosauria</taxon>
        <taxon>Crocodylia</taxon>
        <taxon>Alligatoridae</taxon>
        <taxon>Alligatorinae</taxon>
        <taxon>Alligator</taxon>
    </lineage>
</organism>
<name>A0A151MI16_ALLMI</name>
<dbReference type="EMBL" id="AKHW03006155">
    <property type="protein sequence ID" value="KYO24030.1"/>
    <property type="molecule type" value="Genomic_DNA"/>
</dbReference>
<reference evidence="2 3" key="1">
    <citation type="journal article" date="2012" name="Genome Biol.">
        <title>Sequencing three crocodilian genomes to illuminate the evolution of archosaurs and amniotes.</title>
        <authorList>
            <person name="St John J.A."/>
            <person name="Braun E.L."/>
            <person name="Isberg S.R."/>
            <person name="Miles L.G."/>
            <person name="Chong A.Y."/>
            <person name="Gongora J."/>
            <person name="Dalzell P."/>
            <person name="Moran C."/>
            <person name="Bed'hom B."/>
            <person name="Abzhanov A."/>
            <person name="Burgess S.C."/>
            <person name="Cooksey A.M."/>
            <person name="Castoe T.A."/>
            <person name="Crawford N.G."/>
            <person name="Densmore L.D."/>
            <person name="Drew J.C."/>
            <person name="Edwards S.V."/>
            <person name="Faircloth B.C."/>
            <person name="Fujita M.K."/>
            <person name="Greenwold M.J."/>
            <person name="Hoffmann F.G."/>
            <person name="Howard J.M."/>
            <person name="Iguchi T."/>
            <person name="Janes D.E."/>
            <person name="Khan S.Y."/>
            <person name="Kohno S."/>
            <person name="de Koning A.J."/>
            <person name="Lance S.L."/>
            <person name="McCarthy F.M."/>
            <person name="McCormack J.E."/>
            <person name="Merchant M.E."/>
            <person name="Peterson D.G."/>
            <person name="Pollock D.D."/>
            <person name="Pourmand N."/>
            <person name="Raney B.J."/>
            <person name="Roessler K.A."/>
            <person name="Sanford J.R."/>
            <person name="Sawyer R.H."/>
            <person name="Schmidt C.J."/>
            <person name="Triplett E.W."/>
            <person name="Tuberville T.D."/>
            <person name="Venegas-Anaya M."/>
            <person name="Howard J.T."/>
            <person name="Jarvis E.D."/>
            <person name="Guillette L.J.Jr."/>
            <person name="Glenn T.C."/>
            <person name="Green R.E."/>
            <person name="Ray D.A."/>
        </authorList>
    </citation>
    <scope>NUCLEOTIDE SEQUENCE [LARGE SCALE GENOMIC DNA]</scope>
    <source>
        <strain evidence="2">KSC_2009_1</strain>
    </source>
</reference>
<dbReference type="GO" id="GO:0008104">
    <property type="term" value="P:intracellular protein localization"/>
    <property type="evidence" value="ECO:0007669"/>
    <property type="project" value="TreeGrafter"/>
</dbReference>
<proteinExistence type="predicted"/>
<gene>
    <name evidence="2" type="primary">AKAP11-1</name>
    <name evidence="2" type="ORF">Y1Q_0004617</name>
</gene>
<evidence type="ECO:0000313" key="2">
    <source>
        <dbReference type="EMBL" id="KYO24030.1"/>
    </source>
</evidence>
<feature type="region of interest" description="Disordered" evidence="1">
    <location>
        <begin position="162"/>
        <end position="181"/>
    </location>
</feature>
<accession>A0A151MI16</accession>
<dbReference type="PANTHER" id="PTHR10226:SF3">
    <property type="entry name" value="A-KINASE ANCHOR PROTEIN 11"/>
    <property type="match status" value="1"/>
</dbReference>
<dbReference type="STRING" id="8496.A0A151MI16"/>
<sequence length="740" mass="81919">MDTYTRARSSHTKPRVFVKKSFGEGVLLSVKSLLQSRKELCSLSTEDCLSQKEHNNFIEITFLGFTEETEGHMQELAAVSAELPDILKSLQLCTLNENEVIFLKDTNKPLERPDVPRYQNHLSGVLCVMRLSPSFPRTTVDSIFTLLNKYATGVRYAMEANSVQKHHPETSHTEDDDTNQSVSSIEDDFVTAFEHLDEEEPSKTQNAGISHITPRSHCDAASQTIPSHCLEAIDSKIIFSSFRRKSSAKSSASLINILELKELTSSVKSSVTTSISDPWESSLLHTMTFGSEDALQVDDKSSIRDVNICAVPDTPPPTPLVPLQTSSERNLRKLTKKLKGELAKQFAPATPPSTPYNPAAAGLSETEHDSLGKEEFMLKLMRSLSEEVESSDDEEHSEMLEEKVEHSERTVEYADHLASRIISMATEMAASHLDDKTAQREADKRLQLNVQSKRCAYTAFINIPEETLNSLWNYAGDMAGKVISEAKKMVVTAAIEKAERELSNTSLAADSGIGQDGISFAESLTTEIMTSAMTNISHAVNMSSVGRDGVHSAESIVSQQMSLSIGEDSTGSWSNLSFEDEHADESSSFLHLSDSNGNSSSWSSLGLEGDIYEENLSFPTSDSDGTEDKEEEPKDTVEGLEDVGKTLLIVNTDMEPSVVDPQLRMALQWLAASEAGVAELHFHDTAMKELMFLSKRLRERDWKVGDLLQAVQKYCEMMEKASDGERGFNKPLFGWLRENV</sequence>
<protein>
    <submittedName>
        <fullName evidence="2">A-kinase anchor protein 11 isoform A</fullName>
    </submittedName>
</protein>
<keyword evidence="3" id="KW-1185">Reference proteome</keyword>
<dbReference type="GO" id="GO:0005737">
    <property type="term" value="C:cytoplasm"/>
    <property type="evidence" value="ECO:0007669"/>
    <property type="project" value="TreeGrafter"/>
</dbReference>
<comment type="caution">
    <text evidence="2">The sequence shown here is derived from an EMBL/GenBank/DDBJ whole genome shotgun (WGS) entry which is preliminary data.</text>
</comment>
<dbReference type="Proteomes" id="UP000050525">
    <property type="component" value="Unassembled WGS sequence"/>
</dbReference>
<dbReference type="AlphaFoldDB" id="A0A151MI16"/>
<evidence type="ECO:0000256" key="1">
    <source>
        <dbReference type="SAM" id="MobiDB-lite"/>
    </source>
</evidence>
<dbReference type="GO" id="GO:0051018">
    <property type="term" value="F:protein kinase A binding"/>
    <property type="evidence" value="ECO:0007669"/>
    <property type="project" value="TreeGrafter"/>
</dbReference>
<feature type="region of interest" description="Disordered" evidence="1">
    <location>
        <begin position="616"/>
        <end position="639"/>
    </location>
</feature>
<dbReference type="InterPro" id="IPR008382">
    <property type="entry name" value="SPHK1-interactor_AKAP_110"/>
</dbReference>
<evidence type="ECO:0000313" key="3">
    <source>
        <dbReference type="Proteomes" id="UP000050525"/>
    </source>
</evidence>
<dbReference type="GO" id="GO:0016301">
    <property type="term" value="F:kinase activity"/>
    <property type="evidence" value="ECO:0007669"/>
    <property type="project" value="UniProtKB-KW"/>
</dbReference>